<evidence type="ECO:0000313" key="1">
    <source>
        <dbReference type="EMBL" id="CAG5013166.1"/>
    </source>
</evidence>
<evidence type="ECO:0000313" key="2">
    <source>
        <dbReference type="Proteomes" id="UP000691718"/>
    </source>
</evidence>
<dbReference type="EMBL" id="CAJQZP010001043">
    <property type="protein sequence ID" value="CAG5013166.1"/>
    <property type="molecule type" value="Genomic_DNA"/>
</dbReference>
<dbReference type="Proteomes" id="UP000691718">
    <property type="component" value="Unassembled WGS sequence"/>
</dbReference>
<keyword evidence="2" id="KW-1185">Reference proteome</keyword>
<name>A0A8S3XAA8_PARAO</name>
<dbReference type="AlphaFoldDB" id="A0A8S3XAA8"/>
<reference evidence="1" key="1">
    <citation type="submission" date="2021-04" db="EMBL/GenBank/DDBJ databases">
        <authorList>
            <person name="Tunstrom K."/>
        </authorList>
    </citation>
    <scope>NUCLEOTIDE SEQUENCE</scope>
</reference>
<accession>A0A8S3XAA8</accession>
<proteinExistence type="predicted"/>
<sequence length="66" mass="7478">MTEFDVLWCESDDGDLSEEEEEIFSHNNVGQQLECKYTTQQVNPPLPVSPSFTSLCHIRGHTHGTI</sequence>
<gene>
    <name evidence="1" type="ORF">PAPOLLO_LOCUS15883</name>
</gene>
<protein>
    <submittedName>
        <fullName evidence="1">(apollo) hypothetical protein</fullName>
    </submittedName>
</protein>
<comment type="caution">
    <text evidence="1">The sequence shown here is derived from an EMBL/GenBank/DDBJ whole genome shotgun (WGS) entry which is preliminary data.</text>
</comment>
<organism evidence="1 2">
    <name type="scientific">Parnassius apollo</name>
    <name type="common">Apollo butterfly</name>
    <name type="synonym">Papilio apollo</name>
    <dbReference type="NCBI Taxonomy" id="110799"/>
    <lineage>
        <taxon>Eukaryota</taxon>
        <taxon>Metazoa</taxon>
        <taxon>Ecdysozoa</taxon>
        <taxon>Arthropoda</taxon>
        <taxon>Hexapoda</taxon>
        <taxon>Insecta</taxon>
        <taxon>Pterygota</taxon>
        <taxon>Neoptera</taxon>
        <taxon>Endopterygota</taxon>
        <taxon>Lepidoptera</taxon>
        <taxon>Glossata</taxon>
        <taxon>Ditrysia</taxon>
        <taxon>Papilionoidea</taxon>
        <taxon>Papilionidae</taxon>
        <taxon>Parnassiinae</taxon>
        <taxon>Parnassini</taxon>
        <taxon>Parnassius</taxon>
        <taxon>Parnassius</taxon>
    </lineage>
</organism>